<evidence type="ECO:0000256" key="9">
    <source>
        <dbReference type="ARBA" id="ARBA00049338"/>
    </source>
</evidence>
<feature type="domain" description="P-type ATPase A" evidence="11">
    <location>
        <begin position="194"/>
        <end position="293"/>
    </location>
</feature>
<dbReference type="SUPFAM" id="SSF56784">
    <property type="entry name" value="HAD-like"/>
    <property type="match status" value="1"/>
</dbReference>
<dbReference type="EC" id="7.2.2.21" evidence="8"/>
<comment type="catalytic activity">
    <reaction evidence="9">
        <text>Cd(2+)(in) + ATP + H2O = Cd(2+)(out) + ADP + phosphate + H(+)</text>
        <dbReference type="Rhea" id="RHEA:12132"/>
        <dbReference type="ChEBI" id="CHEBI:15377"/>
        <dbReference type="ChEBI" id="CHEBI:15378"/>
        <dbReference type="ChEBI" id="CHEBI:30616"/>
        <dbReference type="ChEBI" id="CHEBI:43474"/>
        <dbReference type="ChEBI" id="CHEBI:48775"/>
        <dbReference type="ChEBI" id="CHEBI:456216"/>
        <dbReference type="EC" id="7.2.2.21"/>
    </reaction>
</comment>
<dbReference type="Gene3D" id="3.40.1110.10">
    <property type="entry name" value="Calcium-transporting ATPase, cytoplasmic domain N"/>
    <property type="match status" value="1"/>
</dbReference>
<protein>
    <recommendedName>
        <fullName evidence="8">Cd(2+)-exporting ATPase</fullName>
        <ecNumber evidence="8">7.2.2.21</ecNumber>
    </recommendedName>
</protein>
<evidence type="ECO:0000256" key="5">
    <source>
        <dbReference type="ARBA" id="ARBA00022967"/>
    </source>
</evidence>
<dbReference type="GO" id="GO:0008551">
    <property type="term" value="F:P-type cadmium transporter activity"/>
    <property type="evidence" value="ECO:0007669"/>
    <property type="project" value="UniProtKB-EC"/>
</dbReference>
<sequence>MTYQVVSALPGYLRLRAPRFAISEDDSYILSHVIGQMPTVFSVDVNYMTGSILVRHMGDNEKLTADIEAIDVASYPPVPLHEQDQHVKISLTFKGMLAKTFMGRLLKGFMPMPVYKVMTVYSALRYVWRGLKSVSQGRFDVDVLDGAAIGLSVAFGHYHSASSIMFLLSISDILEEYARQRTRNALTTALIMNVDTVWVRLEEGLEVQKSLSDVQVGEEIIVRSGTMIPLDGEVIAGEAGVNQQTLTGESAPVIKEVGDSVYAGTAIAEGELVIRVRKLLEESRIQYILNMVERAEDEKIGTAAKAEALADRIVPYSFLFAGIVWLLTRDGHKALSALTVDYSCAIKLATPLAIISAMREATQNRIMVKGGKYLEALAEADTVVFDKTGTLTCATPRVKKVIPLMDDMNRDEVLRLAACLEEHFPHSLARAIVRQAEEEGLQHREEHADVSYVVAHGITSEWRGQTVHIGSRHFLEEDKGIVFSEAAETLLREEGSGYSCVYLAIGDQLAGFICIQDPPREEAKEVIALLRKTGIQNVVMLTGDGPQIAERIAEELGIDRYFAEVLPEDKAAKIRTLQDEGKKVIMVGDGVNDTPALAQADVSVSLRDASDVAREVADVTLLQSDLLALVTARKISIRLMRRVDSNFNRIFTFNTGLLILGATGLLQPTTTALWHNVSTAALGYLACQPLLSPKERTLAE</sequence>
<dbReference type="InterPro" id="IPR023214">
    <property type="entry name" value="HAD_sf"/>
</dbReference>
<keyword evidence="10" id="KW-1003">Cell membrane</keyword>
<keyword evidence="4" id="KW-0812">Transmembrane</keyword>
<keyword evidence="10" id="KW-0067">ATP-binding</keyword>
<dbReference type="SFLD" id="SFLDS00003">
    <property type="entry name" value="Haloacid_Dehalogenase"/>
    <property type="match status" value="1"/>
</dbReference>
<organism evidence="12 13">
    <name type="scientific">Peptococcus niger</name>
    <dbReference type="NCBI Taxonomy" id="2741"/>
    <lineage>
        <taxon>Bacteria</taxon>
        <taxon>Bacillati</taxon>
        <taxon>Bacillota</taxon>
        <taxon>Clostridia</taxon>
        <taxon>Eubacteriales</taxon>
        <taxon>Peptococcaceae</taxon>
        <taxon>Peptococcus</taxon>
    </lineage>
</organism>
<dbReference type="SUPFAM" id="SSF81660">
    <property type="entry name" value="Metal cation-transporting ATPase, ATP-binding domain N"/>
    <property type="match status" value="1"/>
</dbReference>
<dbReference type="InterPro" id="IPR008250">
    <property type="entry name" value="ATPase_P-typ_transduc_dom_A_sf"/>
</dbReference>
<accession>A0A1G6Y2E8</accession>
<evidence type="ECO:0000256" key="2">
    <source>
        <dbReference type="ARBA" id="ARBA00006024"/>
    </source>
</evidence>
<evidence type="ECO:0000256" key="3">
    <source>
        <dbReference type="ARBA" id="ARBA00022539"/>
    </source>
</evidence>
<dbReference type="GO" id="GO:0005524">
    <property type="term" value="F:ATP binding"/>
    <property type="evidence" value="ECO:0007669"/>
    <property type="project" value="UniProtKB-UniRule"/>
</dbReference>
<dbReference type="Gene3D" id="2.70.150.10">
    <property type="entry name" value="Calcium-transporting ATPase, cytoplasmic transduction domain A"/>
    <property type="match status" value="1"/>
</dbReference>
<dbReference type="Pfam" id="PF00702">
    <property type="entry name" value="Hydrolase"/>
    <property type="match status" value="1"/>
</dbReference>
<evidence type="ECO:0000256" key="6">
    <source>
        <dbReference type="ARBA" id="ARBA00022989"/>
    </source>
</evidence>
<evidence type="ECO:0000256" key="10">
    <source>
        <dbReference type="RuleBase" id="RU362081"/>
    </source>
</evidence>
<name>A0A1G6Y2E8_PEPNI</name>
<keyword evidence="10" id="KW-0479">Metal-binding</keyword>
<dbReference type="GO" id="GO:0016887">
    <property type="term" value="F:ATP hydrolysis activity"/>
    <property type="evidence" value="ECO:0007669"/>
    <property type="project" value="InterPro"/>
</dbReference>
<dbReference type="PRINTS" id="PR00120">
    <property type="entry name" value="HATPASE"/>
</dbReference>
<gene>
    <name evidence="12" type="ORF">SAMN04489866_10861</name>
</gene>
<dbReference type="OrthoDB" id="9760364at2"/>
<dbReference type="InterPro" id="IPR036412">
    <property type="entry name" value="HAD-like_sf"/>
</dbReference>
<dbReference type="InterPro" id="IPR001757">
    <property type="entry name" value="P_typ_ATPase"/>
</dbReference>
<dbReference type="Pfam" id="PF00122">
    <property type="entry name" value="E1-E2_ATPase"/>
    <property type="match status" value="1"/>
</dbReference>
<dbReference type="NCBIfam" id="TIGR01494">
    <property type="entry name" value="ATPase_P-type"/>
    <property type="match status" value="1"/>
</dbReference>
<dbReference type="PANTHER" id="PTHR48085">
    <property type="entry name" value="CADMIUM/ZINC-TRANSPORTING ATPASE HMA2-RELATED"/>
    <property type="match status" value="1"/>
</dbReference>
<dbReference type="NCBIfam" id="TIGR01525">
    <property type="entry name" value="ATPase-IB_hvy"/>
    <property type="match status" value="1"/>
</dbReference>
<dbReference type="InterPro" id="IPR044492">
    <property type="entry name" value="P_typ_ATPase_HD_dom"/>
</dbReference>
<dbReference type="InterPro" id="IPR027256">
    <property type="entry name" value="P-typ_ATPase_IB"/>
</dbReference>
<dbReference type="PROSITE" id="PS00154">
    <property type="entry name" value="ATPASE_E1_E2"/>
    <property type="match status" value="1"/>
</dbReference>
<dbReference type="PRINTS" id="PR00119">
    <property type="entry name" value="CATATPASE"/>
</dbReference>
<keyword evidence="10" id="KW-0547">Nucleotide-binding</keyword>
<keyword evidence="13" id="KW-1185">Reference proteome</keyword>
<keyword evidence="3" id="KW-0104">Cadmium</keyword>
<proteinExistence type="inferred from homology"/>
<dbReference type="InterPro" id="IPR051014">
    <property type="entry name" value="Cation_Transport_ATPase_IB"/>
</dbReference>
<evidence type="ECO:0000256" key="7">
    <source>
        <dbReference type="ARBA" id="ARBA00023136"/>
    </source>
</evidence>
<dbReference type="PANTHER" id="PTHR48085:SF5">
    <property type="entry name" value="CADMIUM_ZINC-TRANSPORTING ATPASE HMA4-RELATED"/>
    <property type="match status" value="1"/>
</dbReference>
<dbReference type="InterPro" id="IPR059000">
    <property type="entry name" value="ATPase_P-type_domA"/>
</dbReference>
<comment type="subcellular location">
    <subcellularLocation>
        <location evidence="10">Cell membrane</location>
    </subcellularLocation>
    <subcellularLocation>
        <location evidence="1">Membrane</location>
        <topology evidence="1">Multi-pass membrane protein</topology>
    </subcellularLocation>
</comment>
<keyword evidence="7" id="KW-0472">Membrane</keyword>
<dbReference type="EMBL" id="FNAF01000008">
    <property type="protein sequence ID" value="SDD84568.1"/>
    <property type="molecule type" value="Genomic_DNA"/>
</dbReference>
<dbReference type="GO" id="GO:0046872">
    <property type="term" value="F:metal ion binding"/>
    <property type="evidence" value="ECO:0007669"/>
    <property type="project" value="UniProtKB-KW"/>
</dbReference>
<reference evidence="12 13" key="1">
    <citation type="submission" date="2016-10" db="EMBL/GenBank/DDBJ databases">
        <authorList>
            <person name="de Groot N.N."/>
        </authorList>
    </citation>
    <scope>NUCLEOTIDE SEQUENCE [LARGE SCALE GENOMIC DNA]</scope>
    <source>
        <strain evidence="12 13">DSM 20475</strain>
    </source>
</reference>
<dbReference type="CDD" id="cd07550">
    <property type="entry name" value="P-type_ATPase_HM"/>
    <property type="match status" value="1"/>
</dbReference>
<dbReference type="PROSITE" id="PS01229">
    <property type="entry name" value="COF_2"/>
    <property type="match status" value="1"/>
</dbReference>
<comment type="similarity">
    <text evidence="2 10">Belongs to the cation transport ATPase (P-type) (TC 3.A.3) family. Type IB subfamily.</text>
</comment>
<evidence type="ECO:0000313" key="13">
    <source>
        <dbReference type="Proteomes" id="UP000198995"/>
    </source>
</evidence>
<evidence type="ECO:0000259" key="11">
    <source>
        <dbReference type="Pfam" id="PF00122"/>
    </source>
</evidence>
<dbReference type="RefSeq" id="WP_091792017.1">
    <property type="nucleotide sequence ID" value="NZ_FNAF01000008.1"/>
</dbReference>
<evidence type="ECO:0000256" key="1">
    <source>
        <dbReference type="ARBA" id="ARBA00004141"/>
    </source>
</evidence>
<dbReference type="SFLD" id="SFLDF00027">
    <property type="entry name" value="p-type_atpase"/>
    <property type="match status" value="1"/>
</dbReference>
<keyword evidence="6" id="KW-1133">Transmembrane helix</keyword>
<dbReference type="Gene3D" id="3.40.50.1000">
    <property type="entry name" value="HAD superfamily/HAD-like"/>
    <property type="match status" value="1"/>
</dbReference>
<dbReference type="SFLD" id="SFLDG00002">
    <property type="entry name" value="C1.7:_P-type_atpase_like"/>
    <property type="match status" value="1"/>
</dbReference>
<evidence type="ECO:0000313" key="12">
    <source>
        <dbReference type="EMBL" id="SDD84568.1"/>
    </source>
</evidence>
<dbReference type="Proteomes" id="UP000198995">
    <property type="component" value="Unassembled WGS sequence"/>
</dbReference>
<evidence type="ECO:0000256" key="4">
    <source>
        <dbReference type="ARBA" id="ARBA00022692"/>
    </source>
</evidence>
<evidence type="ECO:0000256" key="8">
    <source>
        <dbReference type="ARBA" id="ARBA00039103"/>
    </source>
</evidence>
<dbReference type="InterPro" id="IPR023299">
    <property type="entry name" value="ATPase_P-typ_cyto_dom_N"/>
</dbReference>
<dbReference type="SUPFAM" id="SSF81653">
    <property type="entry name" value="Calcium ATPase, transduction domain A"/>
    <property type="match status" value="1"/>
</dbReference>
<dbReference type="STRING" id="2741.SAMN04489866_10861"/>
<dbReference type="InterPro" id="IPR018303">
    <property type="entry name" value="ATPase_P-typ_P_site"/>
</dbReference>
<dbReference type="GO" id="GO:0005886">
    <property type="term" value="C:plasma membrane"/>
    <property type="evidence" value="ECO:0007669"/>
    <property type="project" value="UniProtKB-SubCell"/>
</dbReference>
<dbReference type="AlphaFoldDB" id="A0A1G6Y2E8"/>
<keyword evidence="5" id="KW-1278">Translocase</keyword>